<feature type="signal peptide" evidence="1">
    <location>
        <begin position="1"/>
        <end position="22"/>
    </location>
</feature>
<comment type="caution">
    <text evidence="3">The sequence shown here is derived from an EMBL/GenBank/DDBJ whole genome shotgun (WGS) entry which is preliminary data.</text>
</comment>
<keyword evidence="1" id="KW-0732">Signal</keyword>
<dbReference type="RefSeq" id="WP_302721472.1">
    <property type="nucleotide sequence ID" value="NZ_JAULRU010000319.1"/>
</dbReference>
<evidence type="ECO:0000313" key="3">
    <source>
        <dbReference type="EMBL" id="MDX6849234.1"/>
    </source>
</evidence>
<reference evidence="3 4" key="1">
    <citation type="submission" date="2023-11" db="EMBL/GenBank/DDBJ databases">
        <title>Gilvimarinus fulvus sp. nov., isolated from the surface of Kelp.</title>
        <authorList>
            <person name="Sun Y.Y."/>
            <person name="Gong Y."/>
            <person name="Du Z.J."/>
        </authorList>
    </citation>
    <scope>NUCLEOTIDE SEQUENCE [LARGE SCALE GENOMIC DNA]</scope>
    <source>
        <strain evidence="3 4">SDUM040013</strain>
    </source>
</reference>
<evidence type="ECO:0000256" key="1">
    <source>
        <dbReference type="SAM" id="SignalP"/>
    </source>
</evidence>
<organism evidence="3 4">
    <name type="scientific">Gilvimarinus gilvus</name>
    <dbReference type="NCBI Taxonomy" id="3058038"/>
    <lineage>
        <taxon>Bacteria</taxon>
        <taxon>Pseudomonadati</taxon>
        <taxon>Pseudomonadota</taxon>
        <taxon>Gammaproteobacteria</taxon>
        <taxon>Cellvibrionales</taxon>
        <taxon>Cellvibrionaceae</taxon>
        <taxon>Gilvimarinus</taxon>
    </lineage>
</organism>
<sequence length="360" mass="37285">MKHFTKTALGCALASIAIGASAATLRLDAGSEHDGTGSGPTYDDDILYDVSGLLVDEYGNMVITGAVFDPGSLPSGTGSMVCHDETTTAEDTDDDGIADTCVGTGPADEAPTVSISINDSTLSAGQTATVSFSFSEPVTGFSRSDVSYSAGSLSSVSGSGSSYSATYTAPSGSTSGTATIRVTGNYVDSASQSGSASNTLTVNYAAQTSTGGGGGSEGECDVPSDVTVRNGHEIFTNWGNTTSLMEFDLSYGRTLAGKVRIGSNPSFFQRVTLWGNYVTANDSRKIWLSECPGGEPVQKCAQAVGSQISWYTAQTNSAPPQYCLTPRNQELYLNVKYNEGQCTSSRCGVYMQYYAGGTLD</sequence>
<dbReference type="Proteomes" id="UP001273505">
    <property type="component" value="Unassembled WGS sequence"/>
</dbReference>
<dbReference type="EMBL" id="JAXAFO010000010">
    <property type="protein sequence ID" value="MDX6849234.1"/>
    <property type="molecule type" value="Genomic_DNA"/>
</dbReference>
<name>A0ABU4S1Y3_9GAMM</name>
<gene>
    <name evidence="3" type="ORF">SCD92_07670</name>
</gene>
<evidence type="ECO:0000259" key="2">
    <source>
        <dbReference type="Pfam" id="PF19078"/>
    </source>
</evidence>
<protein>
    <submittedName>
        <fullName evidence="3">Ig-like domain-containing protein</fullName>
    </submittedName>
</protein>
<keyword evidence="4" id="KW-1185">Reference proteome</keyword>
<feature type="chain" id="PRO_5046079591" evidence="1">
    <location>
        <begin position="23"/>
        <end position="360"/>
    </location>
</feature>
<accession>A0ABU4S1Y3</accession>
<feature type="domain" description="Bacterial Ig-like" evidence="2">
    <location>
        <begin position="109"/>
        <end position="203"/>
    </location>
</feature>
<proteinExistence type="predicted"/>
<dbReference type="Pfam" id="PF19078">
    <property type="entry name" value="Big_12"/>
    <property type="match status" value="1"/>
</dbReference>
<dbReference type="InterPro" id="IPR044048">
    <property type="entry name" value="Big_12"/>
</dbReference>
<evidence type="ECO:0000313" key="4">
    <source>
        <dbReference type="Proteomes" id="UP001273505"/>
    </source>
</evidence>